<protein>
    <submittedName>
        <fullName evidence="5">Tagaturonate reductase</fullName>
    </submittedName>
</protein>
<comment type="caution">
    <text evidence="5">The sequence shown here is derived from an EMBL/GenBank/DDBJ whole genome shotgun (WGS) entry which is preliminary data.</text>
</comment>
<dbReference type="SUPFAM" id="SSF48179">
    <property type="entry name" value="6-phosphogluconate dehydrogenase C-terminal domain-like"/>
    <property type="match status" value="1"/>
</dbReference>
<proteinExistence type="predicted"/>
<dbReference type="GO" id="GO:0019592">
    <property type="term" value="P:mannitol catabolic process"/>
    <property type="evidence" value="ECO:0007669"/>
    <property type="project" value="TreeGrafter"/>
</dbReference>
<sequence length="506" mass="53562">MPLLSREPLAAGAFAIANTTVAHTAGAPRLPVTILQIGDGNFLRGFVDWMVDVANGAGLMSAGVAVAQPLDQGVAGLLTAQEGLYTVLLRGIEQGKEVETRRVVSCVSEALNPYAAWDRMLALATSPALRFLVSNTTEAGIADVAEPYTPGACPQSFPAKVAALLHARFTALGGTPESGLVLLPCELIEANGAKLKRIVLAHAKRWGLESGFAAWVEAHNHFLNTLVDRIVPGYPRDEAAALAAKWGYEDPLAVAGEPFHVWVIEGPAALAEEFPLHKAGLNVVWTDDLQPYRTRKVRILNGAHTASALAAFVAGVDTVKGMMDDATLSAYLNTVMFGEIVPFVPLPDAERQDYARTIMERFGNPYIRHELIAISLNSVSKWQVRVLPSLKDYAAAHGEAPDGLSFSLAALLRFYKGTPAADGACSGSRDAGPYPIRDDAAVLAALSGAWAAHGGDPAALVDAVLSNAALWGEDLTRIPGLAHRTAVHVAVIEERGMRGALEALVS</sequence>
<feature type="domain" description="Mannitol dehydrogenase N-terminal" evidence="3">
    <location>
        <begin position="33"/>
        <end position="276"/>
    </location>
</feature>
<dbReference type="InterPro" id="IPR008927">
    <property type="entry name" value="6-PGluconate_DH-like_C_sf"/>
</dbReference>
<dbReference type="GO" id="GO:0005829">
    <property type="term" value="C:cytosol"/>
    <property type="evidence" value="ECO:0007669"/>
    <property type="project" value="TreeGrafter"/>
</dbReference>
<evidence type="ECO:0000259" key="4">
    <source>
        <dbReference type="Pfam" id="PF08125"/>
    </source>
</evidence>
<evidence type="ECO:0000313" key="5">
    <source>
        <dbReference type="EMBL" id="TWA66566.1"/>
    </source>
</evidence>
<dbReference type="Pfam" id="PF08125">
    <property type="entry name" value="Mannitol_dh_C"/>
    <property type="match status" value="1"/>
</dbReference>
<evidence type="ECO:0000313" key="6">
    <source>
        <dbReference type="Proteomes" id="UP000316083"/>
    </source>
</evidence>
<dbReference type="RefSeq" id="WP_145678046.1">
    <property type="nucleotide sequence ID" value="NZ_VITF01000008.1"/>
</dbReference>
<dbReference type="InterPro" id="IPR000669">
    <property type="entry name" value="Mannitol_DH"/>
</dbReference>
<dbReference type="PANTHER" id="PTHR30524:SF0">
    <property type="entry name" value="ALTRONATE OXIDOREDUCTASE-RELATED"/>
    <property type="match status" value="1"/>
</dbReference>
<gene>
    <name evidence="5" type="ORF">FBZ82_108234</name>
</gene>
<accession>A0A560B1R0</accession>
<dbReference type="InterPro" id="IPR013131">
    <property type="entry name" value="Mannitol_DH_N"/>
</dbReference>
<dbReference type="InterPro" id="IPR013118">
    <property type="entry name" value="Mannitol_DH_C"/>
</dbReference>
<evidence type="ECO:0000259" key="3">
    <source>
        <dbReference type="Pfam" id="PF01232"/>
    </source>
</evidence>
<keyword evidence="1" id="KW-0560">Oxidoreductase</keyword>
<dbReference type="EMBL" id="VITF01000008">
    <property type="protein sequence ID" value="TWA66566.1"/>
    <property type="molecule type" value="Genomic_DNA"/>
</dbReference>
<dbReference type="Gene3D" id="1.10.1040.10">
    <property type="entry name" value="N-(1-d-carboxylethyl)-l-norvaline Dehydrogenase, domain 2"/>
    <property type="match status" value="1"/>
</dbReference>
<dbReference type="AlphaFoldDB" id="A0A560B1R0"/>
<dbReference type="Gene3D" id="3.40.50.720">
    <property type="entry name" value="NAD(P)-binding Rossmann-like Domain"/>
    <property type="match status" value="1"/>
</dbReference>
<dbReference type="Proteomes" id="UP000316083">
    <property type="component" value="Unassembled WGS sequence"/>
</dbReference>
<evidence type="ECO:0000256" key="1">
    <source>
        <dbReference type="ARBA" id="ARBA00023002"/>
    </source>
</evidence>
<dbReference type="SUPFAM" id="SSF51735">
    <property type="entry name" value="NAD(P)-binding Rossmann-fold domains"/>
    <property type="match status" value="1"/>
</dbReference>
<dbReference type="Pfam" id="PF01232">
    <property type="entry name" value="Mannitol_dh"/>
    <property type="match status" value="1"/>
</dbReference>
<evidence type="ECO:0000256" key="2">
    <source>
        <dbReference type="ARBA" id="ARBA00023027"/>
    </source>
</evidence>
<feature type="domain" description="Mannitol dehydrogenase C-terminal" evidence="4">
    <location>
        <begin position="288"/>
        <end position="485"/>
    </location>
</feature>
<reference evidence="5 6" key="1">
    <citation type="submission" date="2019-06" db="EMBL/GenBank/DDBJ databases">
        <title>Genomic Encyclopedia of Type Strains, Phase IV (KMG-V): Genome sequencing to study the core and pangenomes of soil and plant-associated prokaryotes.</title>
        <authorList>
            <person name="Whitman W."/>
        </authorList>
    </citation>
    <scope>NUCLEOTIDE SEQUENCE [LARGE SCALE GENOMIC DNA]</scope>
    <source>
        <strain evidence="5 6">BR 11796</strain>
    </source>
</reference>
<dbReference type="InterPro" id="IPR036291">
    <property type="entry name" value="NAD(P)-bd_dom_sf"/>
</dbReference>
<keyword evidence="2" id="KW-0520">NAD</keyword>
<name>A0A560B1R0_AZOBR</name>
<dbReference type="PANTHER" id="PTHR30524">
    <property type="entry name" value="MANNITOL-1-PHOSPHATE 5-DEHYDROGENASE"/>
    <property type="match status" value="1"/>
</dbReference>
<dbReference type="PRINTS" id="PR00084">
    <property type="entry name" value="MTLDHDRGNASE"/>
</dbReference>
<dbReference type="InterPro" id="IPR013328">
    <property type="entry name" value="6PGD_dom2"/>
</dbReference>
<organism evidence="5 6">
    <name type="scientific">Azospirillum brasilense</name>
    <dbReference type="NCBI Taxonomy" id="192"/>
    <lineage>
        <taxon>Bacteria</taxon>
        <taxon>Pseudomonadati</taxon>
        <taxon>Pseudomonadota</taxon>
        <taxon>Alphaproteobacteria</taxon>
        <taxon>Rhodospirillales</taxon>
        <taxon>Azospirillaceae</taxon>
        <taxon>Azospirillum</taxon>
    </lineage>
</organism>
<dbReference type="GO" id="GO:0008926">
    <property type="term" value="F:mannitol-1-phosphate 5-dehydrogenase activity"/>
    <property type="evidence" value="ECO:0007669"/>
    <property type="project" value="TreeGrafter"/>
</dbReference>
<dbReference type="NCBIfam" id="NF002969">
    <property type="entry name" value="PRK03643.1"/>
    <property type="match status" value="1"/>
</dbReference>